<gene>
    <name evidence="1" type="ORF">QFC21_007313</name>
</gene>
<evidence type="ECO:0000313" key="2">
    <source>
        <dbReference type="Proteomes" id="UP001227268"/>
    </source>
</evidence>
<keyword evidence="2" id="KW-1185">Reference proteome</keyword>
<comment type="caution">
    <text evidence="1">The sequence shown here is derived from an EMBL/GenBank/DDBJ whole genome shotgun (WGS) entry which is preliminary data.</text>
</comment>
<protein>
    <submittedName>
        <fullName evidence="1">Uncharacterized protein</fullName>
    </submittedName>
</protein>
<accession>A0ACC2UWF8</accession>
<dbReference type="Proteomes" id="UP001227268">
    <property type="component" value="Unassembled WGS sequence"/>
</dbReference>
<sequence>MTAIGIVALVCSFEDSRVIHPLSAALHVRTTGQTILVYHFRSLVICFACNLFHQLDWRLAVAMDMLKSKEDGLTLRIKERASKQDVSV</sequence>
<evidence type="ECO:0000313" key="1">
    <source>
        <dbReference type="EMBL" id="KAJ9091168.1"/>
    </source>
</evidence>
<proteinExistence type="predicted"/>
<reference evidence="1" key="1">
    <citation type="submission" date="2023-04" db="EMBL/GenBank/DDBJ databases">
        <title>Draft Genome sequencing of Naganishia species isolated from polar environments using Oxford Nanopore Technology.</title>
        <authorList>
            <person name="Leo P."/>
            <person name="Venkateswaran K."/>
        </authorList>
    </citation>
    <scope>NUCLEOTIDE SEQUENCE</scope>
    <source>
        <strain evidence="1">MNA-CCFEE 5423</strain>
    </source>
</reference>
<name>A0ACC2UWF8_9TREE</name>
<organism evidence="1 2">
    <name type="scientific">Naganishia friedmannii</name>
    <dbReference type="NCBI Taxonomy" id="89922"/>
    <lineage>
        <taxon>Eukaryota</taxon>
        <taxon>Fungi</taxon>
        <taxon>Dikarya</taxon>
        <taxon>Basidiomycota</taxon>
        <taxon>Agaricomycotina</taxon>
        <taxon>Tremellomycetes</taxon>
        <taxon>Filobasidiales</taxon>
        <taxon>Filobasidiaceae</taxon>
        <taxon>Naganishia</taxon>
    </lineage>
</organism>
<dbReference type="EMBL" id="JASBWT010000061">
    <property type="protein sequence ID" value="KAJ9091168.1"/>
    <property type="molecule type" value="Genomic_DNA"/>
</dbReference>